<dbReference type="RefSeq" id="XP_965229.3">
    <property type="nucleotide sequence ID" value="XM_960136.3"/>
</dbReference>
<evidence type="ECO:0000313" key="2">
    <source>
        <dbReference type="Proteomes" id="UP000001805"/>
    </source>
</evidence>
<accession>Q7SGI6</accession>
<organism evidence="1 2">
    <name type="scientific">Neurospora crassa (strain ATCC 24698 / 74-OR23-1A / CBS 708.71 / DSM 1257 / FGSC 987)</name>
    <dbReference type="NCBI Taxonomy" id="367110"/>
    <lineage>
        <taxon>Eukaryota</taxon>
        <taxon>Fungi</taxon>
        <taxon>Dikarya</taxon>
        <taxon>Ascomycota</taxon>
        <taxon>Pezizomycotina</taxon>
        <taxon>Sordariomycetes</taxon>
        <taxon>Sordariomycetidae</taxon>
        <taxon>Sordariales</taxon>
        <taxon>Sordariaceae</taxon>
        <taxon>Neurospora</taxon>
    </lineage>
</organism>
<evidence type="ECO:0000313" key="1">
    <source>
        <dbReference type="EMBL" id="EAA35993.3"/>
    </source>
</evidence>
<dbReference type="AlphaFoldDB" id="Q7SGI6"/>
<dbReference type="KEGG" id="ncr:NCU08098"/>
<name>Q7SGI6_NEUCR</name>
<dbReference type="InParanoid" id="Q7SGI6"/>
<reference evidence="1 2" key="1">
    <citation type="journal article" date="2003" name="Nature">
        <title>The genome sequence of the filamentous fungus Neurospora crassa.</title>
        <authorList>
            <person name="Galagan J.E."/>
            <person name="Calvo S.E."/>
            <person name="Borkovich K.A."/>
            <person name="Selker E.U."/>
            <person name="Read N.D."/>
            <person name="Jaffe D."/>
            <person name="FitzHugh W."/>
            <person name="Ma L.J."/>
            <person name="Smirnov S."/>
            <person name="Purcell S."/>
            <person name="Rehman B."/>
            <person name="Elkins T."/>
            <person name="Engels R."/>
            <person name="Wang S."/>
            <person name="Nielsen C.B."/>
            <person name="Butler J."/>
            <person name="Endrizzi M."/>
            <person name="Qui D."/>
            <person name="Ianakiev P."/>
            <person name="Bell-Pedersen D."/>
            <person name="Nelson M.A."/>
            <person name="Werner-Washburne M."/>
            <person name="Selitrennikoff C.P."/>
            <person name="Kinsey J.A."/>
            <person name="Braun E.L."/>
            <person name="Zelter A."/>
            <person name="Schulte U."/>
            <person name="Kothe G.O."/>
            <person name="Jedd G."/>
            <person name="Mewes W."/>
            <person name="Staben C."/>
            <person name="Marcotte E."/>
            <person name="Greenberg D."/>
            <person name="Roy A."/>
            <person name="Foley K."/>
            <person name="Naylor J."/>
            <person name="Stange-Thomann N."/>
            <person name="Barrett R."/>
            <person name="Gnerre S."/>
            <person name="Kamal M."/>
            <person name="Kamvysselis M."/>
            <person name="Mauceli E."/>
            <person name="Bielke C."/>
            <person name="Rudd S."/>
            <person name="Frishman D."/>
            <person name="Krystofova S."/>
            <person name="Rasmussen C."/>
            <person name="Metzenberg R.L."/>
            <person name="Perkins D.D."/>
            <person name="Kroken S."/>
            <person name="Cogoni C."/>
            <person name="Macino G."/>
            <person name="Catcheside D."/>
            <person name="Li W."/>
            <person name="Pratt R.J."/>
            <person name="Osmani S.A."/>
            <person name="DeSouza C.P."/>
            <person name="Glass L."/>
            <person name="Orbach M.J."/>
            <person name="Berglund J.A."/>
            <person name="Voelker R."/>
            <person name="Yarden O."/>
            <person name="Plamann M."/>
            <person name="Seiler S."/>
            <person name="Dunlap J."/>
            <person name="Radford A."/>
            <person name="Aramayo R."/>
            <person name="Natvig D.O."/>
            <person name="Alex L.A."/>
            <person name="Mannhaupt G."/>
            <person name="Ebbole D.J."/>
            <person name="Freitag M."/>
            <person name="Paulsen I."/>
            <person name="Sachs M.S."/>
            <person name="Lander E.S."/>
            <person name="Nusbaum C."/>
            <person name="Birren B."/>
        </authorList>
    </citation>
    <scope>NUCLEOTIDE SEQUENCE [LARGE SCALE GENOMIC DNA]</scope>
    <source>
        <strain evidence="2">ATCC 24698 / 74-OR23-1A / CBS 708.71 / DSM 1257 / FGSC 987</strain>
    </source>
</reference>
<keyword evidence="2" id="KW-1185">Reference proteome</keyword>
<proteinExistence type="predicted"/>
<sequence>MTTHETRTQFCLTTPHPWSASIHGIYLSCLLRKSPLVSYTSNPHVASFTTASSCYKFRPRTQNASCRFSSCCGSSRRRRGYNGYPQPQHHCCSYDLEQSPQHRHIQTALGIHHHHVQPQWKH</sequence>
<dbReference type="Proteomes" id="UP000001805">
    <property type="component" value="Chromosome 1, Linkage Group I"/>
</dbReference>
<dbReference type="VEuPathDB" id="FungiDB:NCU08098"/>
<protein>
    <submittedName>
        <fullName evidence="1">Uncharacterized protein</fullName>
    </submittedName>
</protein>
<dbReference type="HOGENOM" id="CLU_153382_0_0_1"/>
<gene>
    <name evidence="1" type="ORF">NCU08098</name>
</gene>
<dbReference type="EMBL" id="CM002236">
    <property type="protein sequence ID" value="EAA35993.3"/>
    <property type="molecule type" value="Genomic_DNA"/>
</dbReference>
<dbReference type="GeneID" id="3881362"/>